<reference evidence="1" key="1">
    <citation type="submission" date="2022-07" db="EMBL/GenBank/DDBJ databases">
        <title>Phylogenomic reconstructions and comparative analyses of Kickxellomycotina fungi.</title>
        <authorList>
            <person name="Reynolds N.K."/>
            <person name="Stajich J.E."/>
            <person name="Barry K."/>
            <person name="Grigoriev I.V."/>
            <person name="Crous P."/>
            <person name="Smith M.E."/>
        </authorList>
    </citation>
    <scope>NUCLEOTIDE SEQUENCE</scope>
    <source>
        <strain evidence="1">NRRL 5244</strain>
    </source>
</reference>
<name>A0ACC1J7S9_9FUNG</name>
<accession>A0ACC1J7S9</accession>
<organism evidence="1 2">
    <name type="scientific">Linderina macrospora</name>
    <dbReference type="NCBI Taxonomy" id="4868"/>
    <lineage>
        <taxon>Eukaryota</taxon>
        <taxon>Fungi</taxon>
        <taxon>Fungi incertae sedis</taxon>
        <taxon>Zoopagomycota</taxon>
        <taxon>Kickxellomycotina</taxon>
        <taxon>Kickxellomycetes</taxon>
        <taxon>Kickxellales</taxon>
        <taxon>Kickxellaceae</taxon>
        <taxon>Linderina</taxon>
    </lineage>
</organism>
<comment type="caution">
    <text evidence="1">The sequence shown here is derived from an EMBL/GenBank/DDBJ whole genome shotgun (WGS) entry which is preliminary data.</text>
</comment>
<dbReference type="EMBL" id="JANBPW010002446">
    <property type="protein sequence ID" value="KAJ1940790.1"/>
    <property type="molecule type" value="Genomic_DNA"/>
</dbReference>
<sequence>MDVNSLVGLFDATYHADVNVRNNAEAQLKQFEANDGFLSTLLQIISADELQTGTKQAAAIYFKNRVSRAWSGSQHALENYAPISESDRAAAKENILKFIYATPHTIKVQLTSCLGVILNFDYPDKWTQFDDQLKELLNAQDPQMVYTGLLALRELVRLYRYSQTKRTVIDAVARNLFPRVQAVVDEAIGSDDELAMRMVWAAFKTYYAAIQVALPVALQEPSSLVAWGTSFIKMMEKPVAFDRSLVDEDTAKEPVWKAKKWAFRSVNRLYSRFGNPATLSPSQKHLKLFAKVFTADFLPQIMQAYLKQIDG</sequence>
<gene>
    <name evidence="1" type="primary">NMD5_1</name>
    <name evidence="1" type="ORF">FBU59_003702</name>
</gene>
<keyword evidence="2" id="KW-1185">Reference proteome</keyword>
<protein>
    <submittedName>
        <fullName evidence="1">Nonsense-mediated mRNA decay protein 5</fullName>
    </submittedName>
</protein>
<evidence type="ECO:0000313" key="2">
    <source>
        <dbReference type="Proteomes" id="UP001150603"/>
    </source>
</evidence>
<evidence type="ECO:0000313" key="1">
    <source>
        <dbReference type="EMBL" id="KAJ1940790.1"/>
    </source>
</evidence>
<feature type="non-terminal residue" evidence="1">
    <location>
        <position position="311"/>
    </location>
</feature>
<dbReference type="Proteomes" id="UP001150603">
    <property type="component" value="Unassembled WGS sequence"/>
</dbReference>
<proteinExistence type="predicted"/>